<dbReference type="Gene3D" id="3.30.450.360">
    <property type="match status" value="1"/>
</dbReference>
<dbReference type="Pfam" id="PF07419">
    <property type="entry name" value="PilM"/>
    <property type="match status" value="1"/>
</dbReference>
<organism evidence="2 3">
    <name type="scientific">Serratia symbiotica</name>
    <dbReference type="NCBI Taxonomy" id="138074"/>
    <lineage>
        <taxon>Bacteria</taxon>
        <taxon>Pseudomonadati</taxon>
        <taxon>Pseudomonadota</taxon>
        <taxon>Gammaproteobacteria</taxon>
        <taxon>Enterobacterales</taxon>
        <taxon>Yersiniaceae</taxon>
        <taxon>Serratia</taxon>
    </lineage>
</organism>
<keyword evidence="1" id="KW-0732">Signal</keyword>
<geneLocation type="plasmid" evidence="2 3">
    <name>pSsAf2.3-2</name>
</geneLocation>
<evidence type="ECO:0000313" key="3">
    <source>
        <dbReference type="Proteomes" id="UP000042738"/>
    </source>
</evidence>
<dbReference type="RefSeq" id="WP_040264730.1">
    <property type="nucleotide sequence ID" value="NZ_CP050857.1"/>
</dbReference>
<dbReference type="EMBL" id="CP050857">
    <property type="protein sequence ID" value="QLH64533.1"/>
    <property type="molecule type" value="Genomic_DNA"/>
</dbReference>
<dbReference type="InterPro" id="IPR009987">
    <property type="entry name" value="IM_PilM"/>
</dbReference>
<evidence type="ECO:0000256" key="1">
    <source>
        <dbReference type="SAM" id="SignalP"/>
    </source>
</evidence>
<feature type="chain" id="PRO_5030002376" evidence="1">
    <location>
        <begin position="21"/>
        <end position="146"/>
    </location>
</feature>
<dbReference type="AlphaFoldDB" id="A0A068Z7X4"/>
<name>A0A068Z7X4_9GAMM</name>
<protein>
    <submittedName>
        <fullName evidence="2">Type IV pilus biogenesis protein PilM</fullName>
    </submittedName>
</protein>
<gene>
    <name evidence="2" type="primary">pilM</name>
    <name evidence="2" type="ORF">SYMBAF_17050</name>
</gene>
<feature type="signal peptide" evidence="1">
    <location>
        <begin position="1"/>
        <end position="20"/>
    </location>
</feature>
<proteinExistence type="predicted"/>
<keyword evidence="2" id="KW-0614">Plasmid</keyword>
<dbReference type="GeneID" id="93738183"/>
<evidence type="ECO:0000313" key="2">
    <source>
        <dbReference type="EMBL" id="QLH64533.1"/>
    </source>
</evidence>
<reference evidence="2 3" key="1">
    <citation type="journal article" date="2014" name="Genome Announc.">
        <title>Whole-Genome Sequence of Serratia symbiotica Strain CWBI-2.3T, a Free-Living Symbiont of the Black Bean Aphid Aphis fabae.</title>
        <authorList>
            <person name="Foray V."/>
            <person name="Grigorescu A.S."/>
            <person name="Sabri A."/>
            <person name="Haubruge E."/>
            <person name="Lognay G."/>
            <person name="Francis F."/>
            <person name="Fauconnier M.L."/>
            <person name="Hance T."/>
            <person name="Thonart P."/>
        </authorList>
    </citation>
    <scope>NUCLEOTIDE SEQUENCE [LARGE SCALE GENOMIC DNA]</scope>
    <source>
        <strain evidence="2">CWBI-2.3</strain>
        <plasmid evidence="2 3">pSsAf2.3-2</plasmid>
    </source>
</reference>
<dbReference type="STRING" id="138074.SYMBAF_190009"/>
<accession>A0A068Z7X4</accession>
<sequence>MKTALFLAATLLMAASILLSIVSDMQQSPLAVVKQQQQSSQFLHYVEALDNALCAAMPTNGDVSDRVTLPAWLPQSSGIALRISGDIAYAFRPAVPGLFSQLLQDTENSTHFGLSDLTGITTPTGWQPRPAFIPVGYVVYLRENRC</sequence>
<dbReference type="Proteomes" id="UP000042738">
    <property type="component" value="Plasmid pSsAf2.3-2"/>
</dbReference>